<dbReference type="RefSeq" id="WP_183476093.1">
    <property type="nucleotide sequence ID" value="NZ_JACIFO010000002.1"/>
</dbReference>
<name>A0A840ETP6_9FLAO</name>
<proteinExistence type="predicted"/>
<evidence type="ECO:0000256" key="1">
    <source>
        <dbReference type="SAM" id="SignalP"/>
    </source>
</evidence>
<dbReference type="EMBL" id="JACIFO010000002">
    <property type="protein sequence ID" value="MBB4118267.1"/>
    <property type="molecule type" value="Genomic_DNA"/>
</dbReference>
<reference evidence="2 3" key="1">
    <citation type="submission" date="2020-08" db="EMBL/GenBank/DDBJ databases">
        <title>Genomic Encyclopedia of Type Strains, Phase IV (KMG-IV): sequencing the most valuable type-strain genomes for metagenomic binning, comparative biology and taxonomic classification.</title>
        <authorList>
            <person name="Goeker M."/>
        </authorList>
    </citation>
    <scope>NUCLEOTIDE SEQUENCE [LARGE SCALE GENOMIC DNA]</scope>
    <source>
        <strain evidence="2 3">DSM 29568</strain>
    </source>
</reference>
<protein>
    <submittedName>
        <fullName evidence="2">Uncharacterized protein</fullName>
    </submittedName>
</protein>
<dbReference type="AlphaFoldDB" id="A0A840ETP6"/>
<organism evidence="2 3">
    <name type="scientific">Mesonia hippocampi</name>
    <dbReference type="NCBI Taxonomy" id="1628250"/>
    <lineage>
        <taxon>Bacteria</taxon>
        <taxon>Pseudomonadati</taxon>
        <taxon>Bacteroidota</taxon>
        <taxon>Flavobacteriia</taxon>
        <taxon>Flavobacteriales</taxon>
        <taxon>Flavobacteriaceae</taxon>
        <taxon>Mesonia</taxon>
    </lineage>
</organism>
<gene>
    <name evidence="2" type="ORF">GGR32_000541</name>
</gene>
<accession>A0A840ETP6</accession>
<keyword evidence="3" id="KW-1185">Reference proteome</keyword>
<comment type="caution">
    <text evidence="2">The sequence shown here is derived from an EMBL/GenBank/DDBJ whole genome shotgun (WGS) entry which is preliminary data.</text>
</comment>
<feature type="signal peptide" evidence="1">
    <location>
        <begin position="1"/>
        <end position="18"/>
    </location>
</feature>
<evidence type="ECO:0000313" key="3">
    <source>
        <dbReference type="Proteomes" id="UP000553034"/>
    </source>
</evidence>
<feature type="chain" id="PRO_5032360325" evidence="1">
    <location>
        <begin position="19"/>
        <end position="1143"/>
    </location>
</feature>
<sequence length="1143" mass="131575">MRFLLLTCCLCFGLGLFAQDYPKLTHTKKFSVSDTIIIENESINPFGFAVLQKNGQALDSTFYTTDFPNGRIFIHENLKKQLDSLTITYRKFPRFLTKTYQQFSEEDIIENTDNLSRVYKLNQQQQNTTQPLFDGLNTSGSIARGITTGNNQNTVLDSELDLQITGKISDNVSIRASIQDANVPVQEAGYSQNLNEFDQIFIELIGKNWQVRAGDIDLVNNTSYFASFQKKVQGLSVKADLNSENNPTHAFVAGALVKGVFTRNQFTAQEGNQGPYKLSGPNGELYTLIVSGSERVFVNGQLLKRGENNDYLIDYNAGELIFNATFPITSDMRINIEFQYTERNYSRVIATGGAEHKNEKFSIGAFVYSENDLKNQPLQQNLSDNQKQILAEAGNNPDKMIAPSAIPDTYNENKILYTKQLINGTEVFVYSNNPEDDLYAVRFSYVGEGLGNYKLSDQYTSAISKIYEYTAPENGEPQGDYAPVIRLKPPTKLQLAVVNGTYTPNEKTHIGFELAGSKNDENLFSSIDDTSTNGFAGRIKAKQRLFKSKDSLLTMYASAEANIIDEKYKSIERLYDVEFNRNWNLENLLELPKGNQHFITTELALEHQKRGQLRYAFQELGYRQNYKGNKHNITSFYKHKNLQVYANGSYLSSNATTQNTNFLRYHISSIYSLKPVWVGVKTTHENNEKYNKTTQSISSDSHKFSSYEVFSGIGDSTKVFLQAGYKHRINDSLQNMRLQEVSKSHTYYLNSQLIKNTNSKLELFANYRLLKNKDKQKEDEKTLNTRLLYQQFLWNKIINLNTTYETSSGKLAQQEFTYIEVNPGEGKYTWNDYNQNGIQELEEFEISPYPDQAKFIRVLLPNQVYVKTNQTRFSQLLNINFSQWQNKKGFKKFVSHFHNQTSYLIEKKIAKTGHDFHFNPFALYENELASNINFRNTLFFNRGKQRYTTSYTYLSSRNKNLLSTGLQEHKINSHVLDFNHKIQESWLISQKTQFNTTENWAANFSNRDYELDAFLANPKVSYLLGDNTRFSIFYQYQLQENKKSTKEHLTQHKLGTAFMFANTQKYTFNGEFNYIYNKFDGNALSPVAYQMLQGLQPEKNFTWTLLAQRKLTDFLDLNFSYFGRKSKNSNTIHTGSIQLRAYF</sequence>
<keyword evidence="1" id="KW-0732">Signal</keyword>
<evidence type="ECO:0000313" key="2">
    <source>
        <dbReference type="EMBL" id="MBB4118267.1"/>
    </source>
</evidence>
<dbReference type="Proteomes" id="UP000553034">
    <property type="component" value="Unassembled WGS sequence"/>
</dbReference>